<dbReference type="VEuPathDB" id="FungiDB:BDV34DRAFT_228386"/>
<feature type="transmembrane region" description="Helical" evidence="5">
    <location>
        <begin position="248"/>
        <end position="265"/>
    </location>
</feature>
<dbReference type="InterPro" id="IPR000537">
    <property type="entry name" value="UbiA_prenyltransferase"/>
</dbReference>
<dbReference type="GO" id="GO:0016765">
    <property type="term" value="F:transferase activity, transferring alkyl or aryl (other than methyl) groups"/>
    <property type="evidence" value="ECO:0007669"/>
    <property type="project" value="InterPro"/>
</dbReference>
<dbReference type="Proteomes" id="UP000326532">
    <property type="component" value="Unassembled WGS sequence"/>
</dbReference>
<dbReference type="EMBL" id="ML735004">
    <property type="protein sequence ID" value="KAB8202446.1"/>
    <property type="molecule type" value="Genomic_DNA"/>
</dbReference>
<accession>A0A5N6DBC3</accession>
<dbReference type="OMA" id="MWICKIF"/>
<sequence length="320" mass="35904">MVVSASLIGPSVLGHIYNSVLHEADVFVRSTWRDWLSTPVPGTIFILGSLTYLPFEEAIFNSAITVLNLTIYIYFFNTWTQYTSVEEDRINKPDRPIPAGITTPAGAKRRGMVLTALWFSFAIYRPDLIVETWILVIATITLGMNNLGRHWFVKNTICMSVMTWGFLSSPRKLMGAPLPNTSNHLIALAVWVGFVLYAQDFRDVEGDKQTGSWTLPMALGDDNARLLFAFVCMPLGYMTLWYNGMAQLAPLILAGLHVLVSYRFMTLRNKKADHASYMWICKIFCIMCGLSSLEAAKLISPDHPLEAAVSCLFSGWEVRV</sequence>
<feature type="transmembrane region" description="Helical" evidence="5">
    <location>
        <begin position="58"/>
        <end position="76"/>
    </location>
</feature>
<evidence type="ECO:0000313" key="7">
    <source>
        <dbReference type="Proteomes" id="UP000326532"/>
    </source>
</evidence>
<keyword evidence="2 5" id="KW-0812">Transmembrane</keyword>
<protein>
    <submittedName>
        <fullName evidence="6">UbiA prenyltransferase family-domain-containing protein</fullName>
    </submittedName>
</protein>
<evidence type="ECO:0000256" key="1">
    <source>
        <dbReference type="ARBA" id="ARBA00004141"/>
    </source>
</evidence>
<comment type="subcellular location">
    <subcellularLocation>
        <location evidence="1">Membrane</location>
        <topology evidence="1">Multi-pass membrane protein</topology>
    </subcellularLocation>
</comment>
<keyword evidence="4 5" id="KW-0472">Membrane</keyword>
<feature type="transmembrane region" description="Helical" evidence="5">
    <location>
        <begin position="35"/>
        <end position="53"/>
    </location>
</feature>
<evidence type="ECO:0000256" key="4">
    <source>
        <dbReference type="ARBA" id="ARBA00023136"/>
    </source>
</evidence>
<keyword evidence="7" id="KW-1185">Reference proteome</keyword>
<evidence type="ECO:0000313" key="6">
    <source>
        <dbReference type="EMBL" id="KAB8202446.1"/>
    </source>
</evidence>
<keyword evidence="3 5" id="KW-1133">Transmembrane helix</keyword>
<gene>
    <name evidence="6" type="ORF">BDV34DRAFT_228386</name>
</gene>
<dbReference type="PANTHER" id="PTHR42723">
    <property type="entry name" value="CHLOROPHYLL SYNTHASE"/>
    <property type="match status" value="1"/>
</dbReference>
<dbReference type="InterPro" id="IPR044878">
    <property type="entry name" value="UbiA_sf"/>
</dbReference>
<proteinExistence type="predicted"/>
<evidence type="ECO:0000256" key="3">
    <source>
        <dbReference type="ARBA" id="ARBA00022989"/>
    </source>
</evidence>
<dbReference type="InterPro" id="IPR050475">
    <property type="entry name" value="Prenyltransferase_related"/>
</dbReference>
<organism evidence="6 7">
    <name type="scientific">Aspergillus parasiticus</name>
    <dbReference type="NCBI Taxonomy" id="5067"/>
    <lineage>
        <taxon>Eukaryota</taxon>
        <taxon>Fungi</taxon>
        <taxon>Dikarya</taxon>
        <taxon>Ascomycota</taxon>
        <taxon>Pezizomycotina</taxon>
        <taxon>Eurotiomycetes</taxon>
        <taxon>Eurotiomycetidae</taxon>
        <taxon>Eurotiales</taxon>
        <taxon>Aspergillaceae</taxon>
        <taxon>Aspergillus</taxon>
        <taxon>Aspergillus subgen. Circumdati</taxon>
    </lineage>
</organism>
<reference evidence="6 7" key="1">
    <citation type="submission" date="2019-04" db="EMBL/GenBank/DDBJ databases">
        <title>Fungal friends and foes A comparative genomics study of 23 Aspergillus species from section Flavi.</title>
        <authorList>
            <consortium name="DOE Joint Genome Institute"/>
            <person name="Kjaerbolling I."/>
            <person name="Vesth T.C."/>
            <person name="Frisvad J.C."/>
            <person name="Nybo J.L."/>
            <person name="Theobald S."/>
            <person name="Kildgaard S."/>
            <person name="Petersen T.I."/>
            <person name="Kuo A."/>
            <person name="Sato A."/>
            <person name="Lyhne E.K."/>
            <person name="Kogle M.E."/>
            <person name="Wiebenga A."/>
            <person name="Kun R.S."/>
            <person name="Lubbers R.J."/>
            <person name="Makela M.R."/>
            <person name="Barry K."/>
            <person name="Chovatia M."/>
            <person name="Clum A."/>
            <person name="Daum C."/>
            <person name="Haridas S."/>
            <person name="He G."/>
            <person name="LaButti K."/>
            <person name="Lipzen A."/>
            <person name="Mondo S."/>
            <person name="Pangilinan J."/>
            <person name="Riley R."/>
            <person name="Salamov A."/>
            <person name="Simmons B.A."/>
            <person name="Magnuson J.K."/>
            <person name="Henrissat B."/>
            <person name="Mortensen U.H."/>
            <person name="Larsen T.O."/>
            <person name="De vries R.P."/>
            <person name="Grigoriev I.V."/>
            <person name="Machida M."/>
            <person name="Baker S.E."/>
            <person name="Andersen M.R."/>
        </authorList>
    </citation>
    <scope>NUCLEOTIDE SEQUENCE [LARGE SCALE GENOMIC DNA]</scope>
    <source>
        <strain evidence="6 7">CBS 117618</strain>
    </source>
</reference>
<evidence type="ECO:0000256" key="2">
    <source>
        <dbReference type="ARBA" id="ARBA00022692"/>
    </source>
</evidence>
<evidence type="ECO:0000256" key="5">
    <source>
        <dbReference type="SAM" id="Phobius"/>
    </source>
</evidence>
<feature type="transmembrane region" description="Helical" evidence="5">
    <location>
        <begin position="128"/>
        <end position="144"/>
    </location>
</feature>
<name>A0A5N6DBC3_ASPPA</name>
<dbReference type="Gene3D" id="1.10.357.140">
    <property type="entry name" value="UbiA prenyltransferase"/>
    <property type="match status" value="1"/>
</dbReference>
<dbReference type="GO" id="GO:0016020">
    <property type="term" value="C:membrane"/>
    <property type="evidence" value="ECO:0007669"/>
    <property type="project" value="UniProtKB-SubCell"/>
</dbReference>
<dbReference type="AlphaFoldDB" id="A0A5N6DBC3"/>
<keyword evidence="6" id="KW-0808">Transferase</keyword>
<dbReference type="PANTHER" id="PTHR42723:SF1">
    <property type="entry name" value="CHLOROPHYLL SYNTHASE, CHLOROPLASTIC"/>
    <property type="match status" value="1"/>
</dbReference>
<feature type="transmembrane region" description="Helical" evidence="5">
    <location>
        <begin position="181"/>
        <end position="198"/>
    </location>
</feature>
<dbReference type="Pfam" id="PF01040">
    <property type="entry name" value="UbiA"/>
    <property type="match status" value="1"/>
</dbReference>